<keyword evidence="1 4" id="KW-0328">Glycosyltransferase</keyword>
<organism evidence="4 5">
    <name type="scientific">Pseudonocardia sediminis</name>
    <dbReference type="NCBI Taxonomy" id="1397368"/>
    <lineage>
        <taxon>Bacteria</taxon>
        <taxon>Bacillati</taxon>
        <taxon>Actinomycetota</taxon>
        <taxon>Actinomycetes</taxon>
        <taxon>Pseudonocardiales</taxon>
        <taxon>Pseudonocardiaceae</taxon>
        <taxon>Pseudonocardia</taxon>
    </lineage>
</organism>
<dbReference type="GO" id="GO:1901137">
    <property type="term" value="P:carbohydrate derivative biosynthetic process"/>
    <property type="evidence" value="ECO:0007669"/>
    <property type="project" value="UniProtKB-ARBA"/>
</dbReference>
<comment type="caution">
    <text evidence="4">The sequence shown here is derived from an EMBL/GenBank/DDBJ whole genome shotgun (WGS) entry which is preliminary data.</text>
</comment>
<dbReference type="GO" id="GO:0016758">
    <property type="term" value="F:hexosyltransferase activity"/>
    <property type="evidence" value="ECO:0007669"/>
    <property type="project" value="TreeGrafter"/>
</dbReference>
<evidence type="ECO:0000256" key="1">
    <source>
        <dbReference type="ARBA" id="ARBA00022676"/>
    </source>
</evidence>
<dbReference type="InterPro" id="IPR028098">
    <property type="entry name" value="Glyco_trans_4-like_N"/>
</dbReference>
<dbReference type="Pfam" id="PF13439">
    <property type="entry name" value="Glyco_transf_4"/>
    <property type="match status" value="1"/>
</dbReference>
<keyword evidence="5" id="KW-1185">Reference proteome</keyword>
<dbReference type="EMBL" id="SHKL01000001">
    <property type="protein sequence ID" value="RZT86115.1"/>
    <property type="molecule type" value="Genomic_DNA"/>
</dbReference>
<dbReference type="SUPFAM" id="SSF53756">
    <property type="entry name" value="UDP-Glycosyltransferase/glycogen phosphorylase"/>
    <property type="match status" value="1"/>
</dbReference>
<reference evidence="4 5" key="1">
    <citation type="submission" date="2019-02" db="EMBL/GenBank/DDBJ databases">
        <title>Sequencing the genomes of 1000 actinobacteria strains.</title>
        <authorList>
            <person name="Klenk H.-P."/>
        </authorList>
    </citation>
    <scope>NUCLEOTIDE SEQUENCE [LARGE SCALE GENOMIC DNA]</scope>
    <source>
        <strain evidence="4 5">DSM 45779</strain>
    </source>
</reference>
<protein>
    <submittedName>
        <fullName evidence="4">Phosphatidylinositol alpha-mannosyltransferase</fullName>
    </submittedName>
</protein>
<proteinExistence type="predicted"/>
<evidence type="ECO:0000259" key="3">
    <source>
        <dbReference type="Pfam" id="PF13439"/>
    </source>
</evidence>
<dbReference type="InterPro" id="IPR050194">
    <property type="entry name" value="Glycosyltransferase_grp1"/>
</dbReference>
<dbReference type="Gene3D" id="3.40.50.2000">
    <property type="entry name" value="Glycogen Phosphorylase B"/>
    <property type="match status" value="2"/>
</dbReference>
<keyword evidence="2 4" id="KW-0808">Transferase</keyword>
<evidence type="ECO:0000313" key="5">
    <source>
        <dbReference type="Proteomes" id="UP000291591"/>
    </source>
</evidence>
<dbReference type="PANTHER" id="PTHR45947">
    <property type="entry name" value="SULFOQUINOVOSYL TRANSFERASE SQD2"/>
    <property type="match status" value="1"/>
</dbReference>
<dbReference type="Proteomes" id="UP000291591">
    <property type="component" value="Unassembled WGS sequence"/>
</dbReference>
<gene>
    <name evidence="4" type="ORF">EV383_3004</name>
</gene>
<accession>A0A4Q7UWG8</accession>
<dbReference type="CDD" id="cd03801">
    <property type="entry name" value="GT4_PimA-like"/>
    <property type="match status" value="1"/>
</dbReference>
<evidence type="ECO:0000313" key="4">
    <source>
        <dbReference type="EMBL" id="RZT86115.1"/>
    </source>
</evidence>
<feature type="domain" description="Glycosyltransferase subfamily 4-like N-terminal" evidence="3">
    <location>
        <begin position="32"/>
        <end position="192"/>
    </location>
</feature>
<dbReference type="AlphaFoldDB" id="A0A4Q7UWG8"/>
<evidence type="ECO:0000256" key="2">
    <source>
        <dbReference type="ARBA" id="ARBA00022679"/>
    </source>
</evidence>
<dbReference type="Pfam" id="PF13692">
    <property type="entry name" value="Glyco_trans_1_4"/>
    <property type="match status" value="1"/>
</dbReference>
<name>A0A4Q7UWG8_PSEST</name>
<dbReference type="PANTHER" id="PTHR45947:SF3">
    <property type="entry name" value="SULFOQUINOVOSYL TRANSFERASE SQD2"/>
    <property type="match status" value="1"/>
</dbReference>
<sequence length="395" mass="41342">MRPGRARPAAIDLSTGGRLRIGIVCPYSLDVPGGVQAHVLDLAVALQELGHDVEVLAPAVDATAVPDFVTSAGRALGVPYNGSVARVTFGPVTYARVRRWLAERELDVLHLHEPTTFSVSSLALFAAQGPIVATFHTSTERSRALIAFGGMLRPLMEKVTARIAVSAMARRVQVEHLGGDATEVPNGVDVARYAHGPDLPGRRPGPTVGFLGRFDEPRKGFPVLLEAVRTLSRTRPDLRMLVVGRGDETALRRQAGPELASRIDVLGAVDETTKAAALRAMDVYCAPNLGGESFGMVLLEAMAAGTPVVASDMEAFRAVLGRDDPAGVVVPIGDSAALATTLGSLLDDPAARARLVAAGRARAAGFDWPVVAAEVLQVYRAAIAADPRPVAGGAA</sequence>